<evidence type="ECO:0000256" key="4">
    <source>
        <dbReference type="ARBA" id="ARBA00022692"/>
    </source>
</evidence>
<gene>
    <name evidence="9" type="ORF">Vbra_17702</name>
</gene>
<evidence type="ECO:0000313" key="9">
    <source>
        <dbReference type="EMBL" id="CEM28474.1"/>
    </source>
</evidence>
<evidence type="ECO:0000256" key="6">
    <source>
        <dbReference type="ARBA" id="ARBA00022989"/>
    </source>
</evidence>
<proteinExistence type="inferred from homology"/>
<evidence type="ECO:0000256" key="8">
    <source>
        <dbReference type="SAM" id="Phobius"/>
    </source>
</evidence>
<feature type="transmembrane region" description="Helical" evidence="8">
    <location>
        <begin position="304"/>
        <end position="323"/>
    </location>
</feature>
<feature type="transmembrane region" description="Helical" evidence="8">
    <location>
        <begin position="193"/>
        <end position="215"/>
    </location>
</feature>
<feature type="transmembrane region" description="Helical" evidence="8">
    <location>
        <begin position="372"/>
        <end position="400"/>
    </location>
</feature>
<dbReference type="OMA" id="MACMVFL"/>
<evidence type="ECO:0000256" key="1">
    <source>
        <dbReference type="ARBA" id="ARBA00004141"/>
    </source>
</evidence>
<evidence type="ECO:0000256" key="5">
    <source>
        <dbReference type="ARBA" id="ARBA00022970"/>
    </source>
</evidence>
<dbReference type="InterPro" id="IPR036259">
    <property type="entry name" value="MFS_trans_sf"/>
</dbReference>
<feature type="transmembrane region" description="Helical" evidence="8">
    <location>
        <begin position="159"/>
        <end position="181"/>
    </location>
</feature>
<keyword evidence="4 8" id="KW-0812">Transmembrane</keyword>
<dbReference type="PANTHER" id="PTHR20772">
    <property type="entry name" value="PROTEIN FMP42"/>
    <property type="match status" value="1"/>
</dbReference>
<reference evidence="9 10" key="1">
    <citation type="submission" date="2014-11" db="EMBL/GenBank/DDBJ databases">
        <authorList>
            <person name="Zhu J."/>
            <person name="Qi W."/>
            <person name="Song R."/>
        </authorList>
    </citation>
    <scope>NUCLEOTIDE SEQUENCE [LARGE SCALE GENOMIC DNA]</scope>
</reference>
<comment type="subcellular location">
    <subcellularLocation>
        <location evidence="1">Membrane</location>
        <topology evidence="1">Multi-pass membrane protein</topology>
    </subcellularLocation>
</comment>
<evidence type="ECO:0000256" key="7">
    <source>
        <dbReference type="ARBA" id="ARBA00023136"/>
    </source>
</evidence>
<feature type="transmembrane region" description="Helical" evidence="8">
    <location>
        <begin position="104"/>
        <end position="121"/>
    </location>
</feature>
<keyword evidence="7 8" id="KW-0472">Membrane</keyword>
<dbReference type="Gene3D" id="1.20.1250.20">
    <property type="entry name" value="MFS general substrate transporter like domains"/>
    <property type="match status" value="1"/>
</dbReference>
<dbReference type="SUPFAM" id="SSF103473">
    <property type="entry name" value="MFS general substrate transporter"/>
    <property type="match status" value="1"/>
</dbReference>
<dbReference type="PANTHER" id="PTHR20772:SF2">
    <property type="entry name" value="PROTEIN FMP42"/>
    <property type="match status" value="1"/>
</dbReference>
<name>A0A0G4GGJ1_VITBC</name>
<dbReference type="AlphaFoldDB" id="A0A0G4GGJ1"/>
<dbReference type="OrthoDB" id="330047at2759"/>
<dbReference type="GO" id="GO:0006865">
    <property type="term" value="P:amino acid transport"/>
    <property type="evidence" value="ECO:0007669"/>
    <property type="project" value="UniProtKB-KW"/>
</dbReference>
<feature type="transmembrane region" description="Helical" evidence="8">
    <location>
        <begin position="75"/>
        <end position="92"/>
    </location>
</feature>
<feature type="transmembrane region" description="Helical" evidence="8">
    <location>
        <begin position="329"/>
        <end position="351"/>
    </location>
</feature>
<dbReference type="GO" id="GO:0016020">
    <property type="term" value="C:membrane"/>
    <property type="evidence" value="ECO:0007669"/>
    <property type="project" value="UniProtKB-SubCell"/>
</dbReference>
<keyword evidence="5" id="KW-0029">Amino-acid transport</keyword>
<dbReference type="GO" id="GO:0022857">
    <property type="term" value="F:transmembrane transporter activity"/>
    <property type="evidence" value="ECO:0007669"/>
    <property type="project" value="InterPro"/>
</dbReference>
<feature type="transmembrane region" description="Helical" evidence="8">
    <location>
        <begin position="128"/>
        <end position="153"/>
    </location>
</feature>
<dbReference type="Pfam" id="PF07690">
    <property type="entry name" value="MFS_1"/>
    <property type="match status" value="1"/>
</dbReference>
<dbReference type="Proteomes" id="UP000041254">
    <property type="component" value="Unassembled WGS sequence"/>
</dbReference>
<evidence type="ECO:0008006" key="11">
    <source>
        <dbReference type="Google" id="ProtNLM"/>
    </source>
</evidence>
<sequence length="487" mass="52612">MAKNQLPFGVPKTVVLLSFAMLNLLTGIAFFGYLPLVGMLLKEGAFKWKCPAPSGPPAKVEAGPCDEQTLVFGQIWDVSLLMLLFSGLAWGITTDWLGPKINAVAGQVLFLISFIALAFAGESFVLGYWIGLLLMAFAGGSTITTTMNVALLFPTRAPQAISLMTGSYDFSAGVFAIMEIVHSSVYPKMGIKSLLLGYSIVCVACLIIALVFVPFKQFEPEDIEPETQRLVTDQEAGVKLVERPAPLAVDHSDMTQLQKYTSLTFIMFVAFFAIEMFRMSFFMPTGPLQFGVYGDEKAAQLSKFFGIIFPFCGLTTFPMGWLATRYGNIFSIYLANATGVLHSLLCLLMPWTKSIFFAYANIIVFPMVKSQIFSTGWSIAAGTFGFVGIGTLMGTAALVAGAVSQGCNPLAAYTTKKLNGNFVLPNEGILVAGIIAFAFPIFMTILARSQAQAKAAEAAAAPKVRKTRPSLYGGSIGMHHIEAKFDE</sequence>
<dbReference type="EMBL" id="CDMY01000656">
    <property type="protein sequence ID" value="CEM28474.1"/>
    <property type="molecule type" value="Genomic_DNA"/>
</dbReference>
<dbReference type="InParanoid" id="A0A0G4GGJ1"/>
<dbReference type="InterPro" id="IPR052599">
    <property type="entry name" value="SLC43A_AATransporter"/>
</dbReference>
<feature type="transmembrane region" description="Helical" evidence="8">
    <location>
        <begin position="260"/>
        <end position="283"/>
    </location>
</feature>
<dbReference type="VEuPathDB" id="CryptoDB:Vbra_17702"/>
<evidence type="ECO:0000256" key="3">
    <source>
        <dbReference type="ARBA" id="ARBA00022448"/>
    </source>
</evidence>
<evidence type="ECO:0000313" key="10">
    <source>
        <dbReference type="Proteomes" id="UP000041254"/>
    </source>
</evidence>
<keyword evidence="6 8" id="KW-1133">Transmembrane helix</keyword>
<feature type="transmembrane region" description="Helical" evidence="8">
    <location>
        <begin position="428"/>
        <end position="447"/>
    </location>
</feature>
<dbReference type="InterPro" id="IPR011701">
    <property type="entry name" value="MFS"/>
</dbReference>
<comment type="similarity">
    <text evidence="2">Belongs to the SLC43A transporter (TC 2.A.1.44) family.</text>
</comment>
<evidence type="ECO:0000256" key="2">
    <source>
        <dbReference type="ARBA" id="ARBA00006595"/>
    </source>
</evidence>
<dbReference type="PhylomeDB" id="A0A0G4GGJ1"/>
<protein>
    <recommendedName>
        <fullName evidence="11">Major facilitator superfamily (MFS) profile domain-containing protein</fullName>
    </recommendedName>
</protein>
<keyword evidence="3" id="KW-0813">Transport</keyword>
<accession>A0A0G4GGJ1</accession>
<keyword evidence="10" id="KW-1185">Reference proteome</keyword>
<organism evidence="9 10">
    <name type="scientific">Vitrella brassicaformis (strain CCMP3155)</name>
    <dbReference type="NCBI Taxonomy" id="1169540"/>
    <lineage>
        <taxon>Eukaryota</taxon>
        <taxon>Sar</taxon>
        <taxon>Alveolata</taxon>
        <taxon>Colpodellida</taxon>
        <taxon>Vitrellaceae</taxon>
        <taxon>Vitrella</taxon>
    </lineage>
</organism>
<feature type="transmembrane region" description="Helical" evidence="8">
    <location>
        <begin position="20"/>
        <end position="41"/>
    </location>
</feature>